<dbReference type="PANTHER" id="PTHR10165">
    <property type="entry name" value="LIPID PHOSPHATE PHOSPHATASE"/>
    <property type="match status" value="1"/>
</dbReference>
<feature type="transmembrane region" description="Helical" evidence="7">
    <location>
        <begin position="93"/>
        <end position="115"/>
    </location>
</feature>
<evidence type="ECO:0000256" key="4">
    <source>
        <dbReference type="ARBA" id="ARBA00022989"/>
    </source>
</evidence>
<dbReference type="SUPFAM" id="SSF48317">
    <property type="entry name" value="Acid phosphatase/Vanadium-dependent haloperoxidase"/>
    <property type="match status" value="1"/>
</dbReference>
<evidence type="ECO:0000313" key="9">
    <source>
        <dbReference type="EMBL" id="CAK9872400.1"/>
    </source>
</evidence>
<dbReference type="Gene3D" id="1.20.144.10">
    <property type="entry name" value="Phosphatidic acid phosphatase type 2/haloperoxidase"/>
    <property type="match status" value="1"/>
</dbReference>
<dbReference type="EMBL" id="OZ023703">
    <property type="protein sequence ID" value="CAK9872400.1"/>
    <property type="molecule type" value="Genomic_DNA"/>
</dbReference>
<dbReference type="CDD" id="cd03390">
    <property type="entry name" value="PAP2_containing_1_like"/>
    <property type="match status" value="1"/>
</dbReference>
<dbReference type="InterPro" id="IPR043216">
    <property type="entry name" value="PAP-like"/>
</dbReference>
<evidence type="ECO:0000256" key="3">
    <source>
        <dbReference type="ARBA" id="ARBA00022692"/>
    </source>
</evidence>
<sequence length="319" mass="35972">MNSNTVAADHGWEQSLSTRGGGGAGGYDGSEFQGTSRKVSFWPLFKHHLRDWVIIVIMAILEIIDYVLVPPYHRFVSEHNINYFTFPSNKYTVPTWSVLVIAVIIPLLIFFLYFLRRRSILDFHNAFLGLATAITLTALLTDAIKNVVGMPRPNFFHTCFPDGIPQYSADVDRRVICHPNSKSEYEDGYKSFPSGHASWCFAGLGYLSMYLAGKMGLFDKRGYSSRVFIVAMPLLLAALVSISRVDDYQHRWVDIIFAALLGAAVGYFCYRTFYPSVYSEWAGLPHEYPPQSIFAHGQHPTSMPPAMQNGTNDVERGRM</sequence>
<evidence type="ECO:0000313" key="10">
    <source>
        <dbReference type="Proteomes" id="UP001497522"/>
    </source>
</evidence>
<feature type="transmembrane region" description="Helical" evidence="7">
    <location>
        <begin position="225"/>
        <end position="245"/>
    </location>
</feature>
<proteinExistence type="inferred from homology"/>
<protein>
    <recommendedName>
        <fullName evidence="8">Phosphatidic acid phosphatase type 2/haloperoxidase domain-containing protein</fullName>
    </recommendedName>
</protein>
<dbReference type="SMART" id="SM00014">
    <property type="entry name" value="acidPPc"/>
    <property type="match status" value="1"/>
</dbReference>
<dbReference type="Proteomes" id="UP001497522">
    <property type="component" value="Chromosome 2"/>
</dbReference>
<reference evidence="9 10" key="1">
    <citation type="submission" date="2024-03" db="EMBL/GenBank/DDBJ databases">
        <authorList>
            <consortium name="ELIXIR-Norway"/>
            <consortium name="Elixir Norway"/>
        </authorList>
    </citation>
    <scope>NUCLEOTIDE SEQUENCE [LARGE SCALE GENOMIC DNA]</scope>
</reference>
<keyword evidence="4 7" id="KW-1133">Transmembrane helix</keyword>
<comment type="similarity">
    <text evidence="2">Belongs to the PA-phosphatase related phosphoesterase family.</text>
</comment>
<gene>
    <name evidence="9" type="ORF">CSSPJE1EN2_LOCUS14997</name>
</gene>
<feature type="region of interest" description="Disordered" evidence="6">
    <location>
        <begin position="1"/>
        <end position="23"/>
    </location>
</feature>
<accession>A0ABP1BAW7</accession>
<feature type="domain" description="Phosphatidic acid phosphatase type 2/haloperoxidase" evidence="8">
    <location>
        <begin position="125"/>
        <end position="270"/>
    </location>
</feature>
<keyword evidence="10" id="KW-1185">Reference proteome</keyword>
<organism evidence="9 10">
    <name type="scientific">Sphagnum jensenii</name>
    <dbReference type="NCBI Taxonomy" id="128206"/>
    <lineage>
        <taxon>Eukaryota</taxon>
        <taxon>Viridiplantae</taxon>
        <taxon>Streptophyta</taxon>
        <taxon>Embryophyta</taxon>
        <taxon>Bryophyta</taxon>
        <taxon>Sphagnophytina</taxon>
        <taxon>Sphagnopsida</taxon>
        <taxon>Sphagnales</taxon>
        <taxon>Sphagnaceae</taxon>
        <taxon>Sphagnum</taxon>
    </lineage>
</organism>
<evidence type="ECO:0000256" key="6">
    <source>
        <dbReference type="SAM" id="MobiDB-lite"/>
    </source>
</evidence>
<dbReference type="InterPro" id="IPR036938">
    <property type="entry name" value="PAP2/HPO_sf"/>
</dbReference>
<keyword evidence="5 7" id="KW-0472">Membrane</keyword>
<comment type="subcellular location">
    <subcellularLocation>
        <location evidence="1">Membrane</location>
        <topology evidence="1">Multi-pass membrane protein</topology>
    </subcellularLocation>
</comment>
<evidence type="ECO:0000259" key="8">
    <source>
        <dbReference type="SMART" id="SM00014"/>
    </source>
</evidence>
<evidence type="ECO:0000256" key="7">
    <source>
        <dbReference type="SAM" id="Phobius"/>
    </source>
</evidence>
<evidence type="ECO:0000256" key="1">
    <source>
        <dbReference type="ARBA" id="ARBA00004141"/>
    </source>
</evidence>
<dbReference type="InterPro" id="IPR000326">
    <property type="entry name" value="PAP2/HPO"/>
</dbReference>
<name>A0ABP1BAW7_9BRYO</name>
<evidence type="ECO:0000256" key="5">
    <source>
        <dbReference type="ARBA" id="ARBA00023136"/>
    </source>
</evidence>
<keyword evidence="3 7" id="KW-0812">Transmembrane</keyword>
<feature type="transmembrane region" description="Helical" evidence="7">
    <location>
        <begin position="196"/>
        <end position="213"/>
    </location>
</feature>
<feature type="transmembrane region" description="Helical" evidence="7">
    <location>
        <begin position="52"/>
        <end position="73"/>
    </location>
</feature>
<feature type="region of interest" description="Disordered" evidence="6">
    <location>
        <begin position="299"/>
        <end position="319"/>
    </location>
</feature>
<evidence type="ECO:0000256" key="2">
    <source>
        <dbReference type="ARBA" id="ARBA00008816"/>
    </source>
</evidence>
<dbReference type="PANTHER" id="PTHR10165:SF196">
    <property type="entry name" value="PHOSPHATIDIC ACID PHOSPHATASE TYPE 2_HALOPEROXIDASE DOMAIN-CONTAINING PROTEIN"/>
    <property type="match status" value="1"/>
</dbReference>
<dbReference type="Pfam" id="PF01569">
    <property type="entry name" value="PAP2"/>
    <property type="match status" value="1"/>
</dbReference>
<feature type="transmembrane region" description="Helical" evidence="7">
    <location>
        <begin position="127"/>
        <end position="144"/>
    </location>
</feature>
<feature type="transmembrane region" description="Helical" evidence="7">
    <location>
        <begin position="251"/>
        <end position="270"/>
    </location>
</feature>